<reference evidence="1" key="2">
    <citation type="submission" date="2020-11" db="EMBL/GenBank/DDBJ databases">
        <authorList>
            <person name="McCartney M.A."/>
            <person name="Auch B."/>
            <person name="Kono T."/>
            <person name="Mallez S."/>
            <person name="Becker A."/>
            <person name="Gohl D.M."/>
            <person name="Silverstein K.A.T."/>
            <person name="Koren S."/>
            <person name="Bechman K.B."/>
            <person name="Herman A."/>
            <person name="Abrahante J.E."/>
            <person name="Garbe J."/>
        </authorList>
    </citation>
    <scope>NUCLEOTIDE SEQUENCE</scope>
    <source>
        <strain evidence="1">Duluth1</strain>
        <tissue evidence="1">Whole animal</tissue>
    </source>
</reference>
<dbReference type="EMBL" id="JAIWYP010000012">
    <property type="protein sequence ID" value="KAH3728830.1"/>
    <property type="molecule type" value="Genomic_DNA"/>
</dbReference>
<accession>A0A9D4HRY2</accession>
<proteinExistence type="predicted"/>
<evidence type="ECO:0000313" key="2">
    <source>
        <dbReference type="Proteomes" id="UP000828390"/>
    </source>
</evidence>
<evidence type="ECO:0000313" key="1">
    <source>
        <dbReference type="EMBL" id="KAH3728830.1"/>
    </source>
</evidence>
<keyword evidence="2" id="KW-1185">Reference proteome</keyword>
<protein>
    <submittedName>
        <fullName evidence="1">Uncharacterized protein</fullName>
    </submittedName>
</protein>
<dbReference type="AlphaFoldDB" id="A0A9D4HRY2"/>
<sequence length="51" mass="5665">MESKAGQWVSSETISMFPTQLEGNLYETQRVAQVSVLYTEGSPTQGTIKKQ</sequence>
<name>A0A9D4HRY2_DREPO</name>
<reference evidence="1" key="1">
    <citation type="journal article" date="2019" name="bioRxiv">
        <title>The Genome of the Zebra Mussel, Dreissena polymorpha: A Resource for Invasive Species Research.</title>
        <authorList>
            <person name="McCartney M.A."/>
            <person name="Auch B."/>
            <person name="Kono T."/>
            <person name="Mallez S."/>
            <person name="Zhang Y."/>
            <person name="Obille A."/>
            <person name="Becker A."/>
            <person name="Abrahante J.E."/>
            <person name="Garbe J."/>
            <person name="Badalamenti J.P."/>
            <person name="Herman A."/>
            <person name="Mangelson H."/>
            <person name="Liachko I."/>
            <person name="Sullivan S."/>
            <person name="Sone E.D."/>
            <person name="Koren S."/>
            <person name="Silverstein K.A.T."/>
            <person name="Beckman K.B."/>
            <person name="Gohl D.M."/>
        </authorList>
    </citation>
    <scope>NUCLEOTIDE SEQUENCE</scope>
    <source>
        <strain evidence="1">Duluth1</strain>
        <tissue evidence="1">Whole animal</tissue>
    </source>
</reference>
<organism evidence="1 2">
    <name type="scientific">Dreissena polymorpha</name>
    <name type="common">Zebra mussel</name>
    <name type="synonym">Mytilus polymorpha</name>
    <dbReference type="NCBI Taxonomy" id="45954"/>
    <lineage>
        <taxon>Eukaryota</taxon>
        <taxon>Metazoa</taxon>
        <taxon>Spiralia</taxon>
        <taxon>Lophotrochozoa</taxon>
        <taxon>Mollusca</taxon>
        <taxon>Bivalvia</taxon>
        <taxon>Autobranchia</taxon>
        <taxon>Heteroconchia</taxon>
        <taxon>Euheterodonta</taxon>
        <taxon>Imparidentia</taxon>
        <taxon>Neoheterodontei</taxon>
        <taxon>Myida</taxon>
        <taxon>Dreissenoidea</taxon>
        <taxon>Dreissenidae</taxon>
        <taxon>Dreissena</taxon>
    </lineage>
</organism>
<dbReference type="Proteomes" id="UP000828390">
    <property type="component" value="Unassembled WGS sequence"/>
</dbReference>
<comment type="caution">
    <text evidence="1">The sequence shown here is derived from an EMBL/GenBank/DDBJ whole genome shotgun (WGS) entry which is preliminary data.</text>
</comment>
<gene>
    <name evidence="1" type="ORF">DPMN_054792</name>
</gene>